<organism evidence="1 2">
    <name type="scientific">Petromyces alliaceus</name>
    <name type="common">Aspergillus alliaceus</name>
    <dbReference type="NCBI Taxonomy" id="209559"/>
    <lineage>
        <taxon>Eukaryota</taxon>
        <taxon>Fungi</taxon>
        <taxon>Dikarya</taxon>
        <taxon>Ascomycota</taxon>
        <taxon>Pezizomycotina</taxon>
        <taxon>Eurotiomycetes</taxon>
        <taxon>Eurotiomycetidae</taxon>
        <taxon>Eurotiales</taxon>
        <taxon>Aspergillaceae</taxon>
        <taxon>Aspergillus</taxon>
        <taxon>Aspergillus subgen. Circumdati</taxon>
    </lineage>
</organism>
<dbReference type="EMBL" id="SPNV01000032">
    <property type="protein sequence ID" value="KAF5864517.1"/>
    <property type="molecule type" value="Genomic_DNA"/>
</dbReference>
<name>A0A8H6A9Z0_PETAA</name>
<proteinExistence type="predicted"/>
<accession>A0A8H6A9Z0</accession>
<sequence length="205" mass="23156">MTQFLAHSYAYPVISQTELTMRLQAPDLQSPDESPGRSFPTPWTPLTRVVEQQNQLEQQFLTPLVSGDYLEDDAASAGIIRPKDRRSHHRIWPHSKAPVASGQLPNPSSGYSYGSGSLRRMVRPPLDKARSLFVLPTTCTAGENVVNSYWVPQQHPVRPIAADRGRELSSLPSHLDVDRSHRRCHSEQPRSWRRPSASLWTLTEE</sequence>
<reference evidence="1 2" key="1">
    <citation type="submission" date="2019-04" db="EMBL/GenBank/DDBJ databases">
        <title>Aspergillus burnettii sp. nov., novel species from soil in southeast Queensland.</title>
        <authorList>
            <person name="Gilchrist C.L.M."/>
            <person name="Pitt J.I."/>
            <person name="Lange L."/>
            <person name="Lacey H.J."/>
            <person name="Vuong D."/>
            <person name="Midgley D.J."/>
            <person name="Greenfield P."/>
            <person name="Bradbury M."/>
            <person name="Lacey E."/>
            <person name="Busk P.K."/>
            <person name="Pilgaard B."/>
            <person name="Chooi Y.H."/>
            <person name="Piggott A.M."/>
        </authorList>
    </citation>
    <scope>NUCLEOTIDE SEQUENCE [LARGE SCALE GENOMIC DNA]</scope>
    <source>
        <strain evidence="1 2">FRR 5400</strain>
    </source>
</reference>
<protein>
    <submittedName>
        <fullName evidence="1">Uncharacterized protein</fullName>
    </submittedName>
</protein>
<evidence type="ECO:0000313" key="1">
    <source>
        <dbReference type="EMBL" id="KAF5864517.1"/>
    </source>
</evidence>
<gene>
    <name evidence="1" type="ORF">ETB97_007349</name>
</gene>
<dbReference type="AlphaFoldDB" id="A0A8H6A9Z0"/>
<evidence type="ECO:0000313" key="2">
    <source>
        <dbReference type="Proteomes" id="UP000541154"/>
    </source>
</evidence>
<keyword evidence="2" id="KW-1185">Reference proteome</keyword>
<comment type="caution">
    <text evidence="1">The sequence shown here is derived from an EMBL/GenBank/DDBJ whole genome shotgun (WGS) entry which is preliminary data.</text>
</comment>
<dbReference type="Proteomes" id="UP000541154">
    <property type="component" value="Unassembled WGS sequence"/>
</dbReference>